<evidence type="ECO:0000256" key="1">
    <source>
        <dbReference type="SAM" id="MobiDB-lite"/>
    </source>
</evidence>
<sequence length="76" mass="8498">MPSSPISTPTRAKPTSICGPPPPSARVRHGSDWQRIAEQVRRELLPPFFYSAANVCFEIWACPELAGFWAMPTQKQ</sequence>
<dbReference type="AlphaFoldDB" id="A0A2P9AWC9"/>
<protein>
    <submittedName>
        <fullName evidence="2">Uncharacterized protein</fullName>
    </submittedName>
</protein>
<accession>A0A2P9AWC9</accession>
<dbReference type="Proteomes" id="UP000245698">
    <property type="component" value="Unassembled WGS sequence"/>
</dbReference>
<dbReference type="EMBL" id="FUIG01000092">
    <property type="protein sequence ID" value="SJM35483.1"/>
    <property type="molecule type" value="Genomic_DNA"/>
</dbReference>
<feature type="region of interest" description="Disordered" evidence="1">
    <location>
        <begin position="1"/>
        <end position="30"/>
    </location>
</feature>
<evidence type="ECO:0000313" key="2">
    <source>
        <dbReference type="EMBL" id="SJM35483.1"/>
    </source>
</evidence>
<reference evidence="3" key="1">
    <citation type="submission" date="2016-12" db="EMBL/GenBank/DDBJ databases">
        <authorList>
            <person name="Brunel B."/>
        </authorList>
    </citation>
    <scope>NUCLEOTIDE SEQUENCE [LARGE SCALE GENOMIC DNA]</scope>
</reference>
<feature type="compositionally biased region" description="Polar residues" evidence="1">
    <location>
        <begin position="1"/>
        <end position="10"/>
    </location>
</feature>
<evidence type="ECO:0000313" key="3">
    <source>
        <dbReference type="Proteomes" id="UP000245698"/>
    </source>
</evidence>
<gene>
    <name evidence="2" type="ORF">BQ8482_80117</name>
</gene>
<proteinExistence type="predicted"/>
<name>A0A2P9AWC9_9HYPH</name>
<keyword evidence="3" id="KW-1185">Reference proteome</keyword>
<organism evidence="2 3">
    <name type="scientific">Mesorhizobium delmotii</name>
    <dbReference type="NCBI Taxonomy" id="1631247"/>
    <lineage>
        <taxon>Bacteria</taxon>
        <taxon>Pseudomonadati</taxon>
        <taxon>Pseudomonadota</taxon>
        <taxon>Alphaproteobacteria</taxon>
        <taxon>Hyphomicrobiales</taxon>
        <taxon>Phyllobacteriaceae</taxon>
        <taxon>Mesorhizobium</taxon>
    </lineage>
</organism>